<dbReference type="PANTHER" id="PTHR10272:SF0">
    <property type="entry name" value="PLATELET-ACTIVATING FACTOR ACETYLHYDROLASE"/>
    <property type="match status" value="1"/>
</dbReference>
<keyword evidence="7" id="KW-1185">Reference proteome</keyword>
<dbReference type="InterPro" id="IPR016986">
    <property type="entry name" value="UCP031982_abhydr"/>
</dbReference>
<dbReference type="Gene3D" id="3.40.50.1820">
    <property type="entry name" value="alpha/beta hydrolase"/>
    <property type="match status" value="1"/>
</dbReference>
<evidence type="ECO:0000313" key="7">
    <source>
        <dbReference type="Proteomes" id="UP000007587"/>
    </source>
</evidence>
<dbReference type="RefSeq" id="WP_014393856.1">
    <property type="nucleotide sequence ID" value="NC_017030.1"/>
</dbReference>
<evidence type="ECO:0000256" key="3">
    <source>
        <dbReference type="ARBA" id="ARBA00023098"/>
    </source>
</evidence>
<keyword evidence="1" id="KW-0378">Hydrolase</keyword>
<feature type="domain" description="PET hydrolase/cutinase-like" evidence="5">
    <location>
        <begin position="108"/>
        <end position="219"/>
    </location>
</feature>
<feature type="signal peptide" evidence="4">
    <location>
        <begin position="1"/>
        <end position="29"/>
    </location>
</feature>
<dbReference type="HOGENOM" id="CLU_045366_1_0_7"/>
<proteinExistence type="predicted"/>
<dbReference type="KEGG" id="ccx:COCOR_01005"/>
<name>H8MLM3_CORCM</name>
<sequence>MSLFSRCSSRAVLLISAALLTGGCASSHGAGQAAAPTTASTYAKDRVYAVGLGSLTVEDTVRHRSLKTVLWYPAAPGTRMETQPTSPIFAPFLAAKDAPVSDAQERWPVVLLSHGSGGAAINMSWLGAHLAAHGFLVVSVNHPGNTYGDDNPEGYARGYERPRDFTVLLDHLLKDSKWGPRMDPERIGAAGHSMGGYTALALVGARMNLEWIARVCTAPETRDHVGCEGLRDVDYSRIDMAVARASYRDPRVKAALALAPGMAGSYEARDLADIHAEVGLVLAKGDELMPHELMGMKLAGQMPAASTRTLVLDDAGHFTFLPECTPLGFEVAPPLCRDAVAGTRTASHENTKMQAVEFFRRTLDVR</sequence>
<dbReference type="InterPro" id="IPR029058">
    <property type="entry name" value="AB_hydrolase_fold"/>
</dbReference>
<dbReference type="InterPro" id="IPR041127">
    <property type="entry name" value="PET_hydrolase/cutinase-like"/>
</dbReference>
<dbReference type="STRING" id="1144275.COCOR_01005"/>
<dbReference type="InParanoid" id="H8MLM3"/>
<dbReference type="GO" id="GO:0016042">
    <property type="term" value="P:lipid catabolic process"/>
    <property type="evidence" value="ECO:0007669"/>
    <property type="project" value="UniProtKB-KW"/>
</dbReference>
<dbReference type="eggNOG" id="COG4188">
    <property type="taxonomic scope" value="Bacteria"/>
</dbReference>
<keyword evidence="2" id="KW-0442">Lipid degradation</keyword>
<reference evidence="7" key="2">
    <citation type="submission" date="2012-03" db="EMBL/GenBank/DDBJ databases">
        <title>Genome sequence of the fruiting myxobacterium Corallococcus coralloides DSM 2259.</title>
        <authorList>
            <person name="Huntley S."/>
            <person name="Zhang Y."/>
            <person name="Treuner-Lange A."/>
            <person name="Sensen C.W."/>
            <person name="Sogaard-Andersen L."/>
        </authorList>
    </citation>
    <scope>NUCLEOTIDE SEQUENCE [LARGE SCALE GENOMIC DNA]</scope>
    <source>
        <strain evidence="7">ATCC 25202 / DSM 2259 / NBRC 100086 / M2</strain>
    </source>
</reference>
<keyword evidence="4" id="KW-0732">Signal</keyword>
<dbReference type="EMBL" id="CP003389">
    <property type="protein sequence ID" value="AFE03831.1"/>
    <property type="molecule type" value="Genomic_DNA"/>
</dbReference>
<dbReference type="AlphaFoldDB" id="H8MLM3"/>
<keyword evidence="3" id="KW-0443">Lipid metabolism</keyword>
<evidence type="ECO:0000259" key="5">
    <source>
        <dbReference type="Pfam" id="PF12740"/>
    </source>
</evidence>
<reference evidence="6 7" key="1">
    <citation type="journal article" date="2012" name="J. Bacteriol.">
        <title>Complete Genome Sequence of the Fruiting Myxobacterium Corallococcus coralloides DSM 2259.</title>
        <authorList>
            <person name="Huntley S."/>
            <person name="Zhang Y."/>
            <person name="Treuner-Lange A."/>
            <person name="Kneip S."/>
            <person name="Sensen C.W."/>
            <person name="Sogaard-Andersen L."/>
        </authorList>
    </citation>
    <scope>NUCLEOTIDE SEQUENCE [LARGE SCALE GENOMIC DNA]</scope>
    <source>
        <strain evidence="7">ATCC 25202 / DSM 2259 / NBRC 100086 / M2</strain>
    </source>
</reference>
<organism evidence="6 7">
    <name type="scientific">Corallococcus coralloides (strain ATCC 25202 / DSM 2259 / NBRC 100086 / M2)</name>
    <name type="common">Myxococcus coralloides</name>
    <dbReference type="NCBI Taxonomy" id="1144275"/>
    <lineage>
        <taxon>Bacteria</taxon>
        <taxon>Pseudomonadati</taxon>
        <taxon>Myxococcota</taxon>
        <taxon>Myxococcia</taxon>
        <taxon>Myxococcales</taxon>
        <taxon>Cystobacterineae</taxon>
        <taxon>Myxococcaceae</taxon>
        <taxon>Corallococcus</taxon>
    </lineage>
</organism>
<dbReference type="GO" id="GO:0003847">
    <property type="term" value="F:1-alkyl-2-acetylglycerophosphocholine esterase activity"/>
    <property type="evidence" value="ECO:0007669"/>
    <property type="project" value="TreeGrafter"/>
</dbReference>
<evidence type="ECO:0000313" key="6">
    <source>
        <dbReference type="EMBL" id="AFE03831.1"/>
    </source>
</evidence>
<protein>
    <recommendedName>
        <fullName evidence="5">PET hydrolase/cutinase-like domain-containing protein</fullName>
    </recommendedName>
</protein>
<dbReference type="PROSITE" id="PS51257">
    <property type="entry name" value="PROKAR_LIPOPROTEIN"/>
    <property type="match status" value="1"/>
</dbReference>
<evidence type="ECO:0000256" key="2">
    <source>
        <dbReference type="ARBA" id="ARBA00022963"/>
    </source>
</evidence>
<accession>H8MLM3</accession>
<dbReference type="SUPFAM" id="SSF53474">
    <property type="entry name" value="alpha/beta-Hydrolases"/>
    <property type="match status" value="1"/>
</dbReference>
<dbReference type="Proteomes" id="UP000007587">
    <property type="component" value="Chromosome"/>
</dbReference>
<dbReference type="PIRSF" id="PIRSF031982">
    <property type="entry name" value="UCP031982_abhydr"/>
    <property type="match status" value="1"/>
</dbReference>
<evidence type="ECO:0000256" key="1">
    <source>
        <dbReference type="ARBA" id="ARBA00022801"/>
    </source>
</evidence>
<evidence type="ECO:0000256" key="4">
    <source>
        <dbReference type="SAM" id="SignalP"/>
    </source>
</evidence>
<dbReference type="PANTHER" id="PTHR10272">
    <property type="entry name" value="PLATELET-ACTIVATING FACTOR ACETYLHYDROLASE"/>
    <property type="match status" value="1"/>
</dbReference>
<gene>
    <name evidence="6" type="ordered locus">COCOR_01005</name>
</gene>
<dbReference type="Pfam" id="PF12740">
    <property type="entry name" value="PETase"/>
    <property type="match status" value="1"/>
</dbReference>
<feature type="chain" id="PRO_5003615570" description="PET hydrolase/cutinase-like domain-containing protein" evidence="4">
    <location>
        <begin position="30"/>
        <end position="366"/>
    </location>
</feature>